<evidence type="ECO:0000313" key="2">
    <source>
        <dbReference type="EMBL" id="MFC1415103.1"/>
    </source>
</evidence>
<accession>A0ABV6VN38</accession>
<comment type="caution">
    <text evidence="2">The sequence shown here is derived from an EMBL/GenBank/DDBJ whole genome shotgun (WGS) entry which is preliminary data.</text>
</comment>
<protein>
    <submittedName>
        <fullName evidence="2">DUF4307 domain-containing protein</fullName>
    </submittedName>
</protein>
<dbReference type="InterPro" id="IPR025443">
    <property type="entry name" value="DUF4307"/>
</dbReference>
<keyword evidence="1" id="KW-0472">Membrane</keyword>
<proteinExistence type="predicted"/>
<evidence type="ECO:0000256" key="1">
    <source>
        <dbReference type="SAM" id="Phobius"/>
    </source>
</evidence>
<keyword evidence="1" id="KW-0812">Transmembrane</keyword>
<dbReference type="EMBL" id="JBHFAB010000001">
    <property type="protein sequence ID" value="MFC1415103.1"/>
    <property type="molecule type" value="Genomic_DNA"/>
</dbReference>
<name>A0ABV6VN38_9ACTN</name>
<keyword evidence="1" id="KW-1133">Transmembrane helix</keyword>
<gene>
    <name evidence="2" type="ORF">ACEZDE_00355</name>
</gene>
<reference evidence="2 3" key="1">
    <citation type="submission" date="2024-09" db="EMBL/GenBank/DDBJ databases">
        <authorList>
            <person name="Lee S.D."/>
        </authorList>
    </citation>
    <scope>NUCLEOTIDE SEQUENCE [LARGE SCALE GENOMIC DNA]</scope>
    <source>
        <strain evidence="2 3">N8-3</strain>
    </source>
</reference>
<keyword evidence="3" id="KW-1185">Reference proteome</keyword>
<sequence length="131" mass="13743">MSAPTKVAVPAGRYGTDPAETERRVRRVYYAALALALAIVAAVGAHYLLKPSFNGEVVSFTVVSASEVQIRLDVDKPSDTAGSCTVRSRDVNGDEVGRLTVPLPKQPSSYDGTVTLRTSSLGTTGELVSCG</sequence>
<organism evidence="2 3">
    <name type="scientific">Streptacidiphilus cavernicola</name>
    <dbReference type="NCBI Taxonomy" id="3342716"/>
    <lineage>
        <taxon>Bacteria</taxon>
        <taxon>Bacillati</taxon>
        <taxon>Actinomycetota</taxon>
        <taxon>Actinomycetes</taxon>
        <taxon>Kitasatosporales</taxon>
        <taxon>Streptomycetaceae</taxon>
        <taxon>Streptacidiphilus</taxon>
    </lineage>
</organism>
<feature type="transmembrane region" description="Helical" evidence="1">
    <location>
        <begin position="28"/>
        <end position="49"/>
    </location>
</feature>
<evidence type="ECO:0000313" key="3">
    <source>
        <dbReference type="Proteomes" id="UP001592531"/>
    </source>
</evidence>
<dbReference type="Pfam" id="PF14155">
    <property type="entry name" value="DUF4307"/>
    <property type="match status" value="1"/>
</dbReference>
<dbReference type="Proteomes" id="UP001592531">
    <property type="component" value="Unassembled WGS sequence"/>
</dbReference>
<dbReference type="RefSeq" id="WP_380530242.1">
    <property type="nucleotide sequence ID" value="NZ_JBHFAB010000001.1"/>
</dbReference>